<keyword evidence="4 8" id="KW-0812">Transmembrane</keyword>
<accession>A0A9X4REC4</accession>
<evidence type="ECO:0000256" key="5">
    <source>
        <dbReference type="ARBA" id="ARBA00022989"/>
    </source>
</evidence>
<dbReference type="PROSITE" id="PS50850">
    <property type="entry name" value="MFS"/>
    <property type="match status" value="1"/>
</dbReference>
<feature type="transmembrane region" description="Helical" evidence="8">
    <location>
        <begin position="342"/>
        <end position="361"/>
    </location>
</feature>
<feature type="transmembrane region" description="Helical" evidence="8">
    <location>
        <begin position="316"/>
        <end position="336"/>
    </location>
</feature>
<comment type="subcellular location">
    <subcellularLocation>
        <location evidence="1">Cell membrane</location>
        <topology evidence="1">Multi-pass membrane protein</topology>
    </subcellularLocation>
</comment>
<name>A0A9X4REC4_9ACTN</name>
<gene>
    <name evidence="10" type="ORF">NVS88_14430</name>
</gene>
<dbReference type="InterPro" id="IPR005829">
    <property type="entry name" value="Sugar_transporter_CS"/>
</dbReference>
<dbReference type="Proteomes" id="UP001152755">
    <property type="component" value="Unassembled WGS sequence"/>
</dbReference>
<dbReference type="InterPro" id="IPR036259">
    <property type="entry name" value="MFS_trans_sf"/>
</dbReference>
<feature type="transmembrane region" description="Helical" evidence="8">
    <location>
        <begin position="284"/>
        <end position="304"/>
    </location>
</feature>
<dbReference type="PRINTS" id="PR00171">
    <property type="entry name" value="SUGRTRNSPORT"/>
</dbReference>
<feature type="transmembrane region" description="Helical" evidence="8">
    <location>
        <begin position="53"/>
        <end position="70"/>
    </location>
</feature>
<dbReference type="GO" id="GO:0022857">
    <property type="term" value="F:transmembrane transporter activity"/>
    <property type="evidence" value="ECO:0007669"/>
    <property type="project" value="InterPro"/>
</dbReference>
<comment type="caution">
    <text evidence="10">The sequence shown here is derived from an EMBL/GenBank/DDBJ whole genome shotgun (WGS) entry which is preliminary data.</text>
</comment>
<dbReference type="EMBL" id="JANRHA010000009">
    <property type="protein sequence ID" value="MDG3015755.1"/>
    <property type="molecule type" value="Genomic_DNA"/>
</dbReference>
<evidence type="ECO:0000256" key="4">
    <source>
        <dbReference type="ARBA" id="ARBA00022692"/>
    </source>
</evidence>
<keyword evidence="5 8" id="KW-1133">Transmembrane helix</keyword>
<evidence type="ECO:0000256" key="8">
    <source>
        <dbReference type="SAM" id="Phobius"/>
    </source>
</evidence>
<protein>
    <submittedName>
        <fullName evidence="10">Sugar porter family MFS transporter</fullName>
    </submittedName>
</protein>
<proteinExistence type="inferred from homology"/>
<dbReference type="PROSITE" id="PS00216">
    <property type="entry name" value="SUGAR_TRANSPORT_1"/>
    <property type="match status" value="1"/>
</dbReference>
<evidence type="ECO:0000256" key="1">
    <source>
        <dbReference type="ARBA" id="ARBA00004651"/>
    </source>
</evidence>
<feature type="transmembrane region" description="Helical" evidence="8">
    <location>
        <begin position="82"/>
        <end position="101"/>
    </location>
</feature>
<dbReference type="InterPro" id="IPR020846">
    <property type="entry name" value="MFS_dom"/>
</dbReference>
<comment type="similarity">
    <text evidence="2 7">Belongs to the major facilitator superfamily. Sugar transporter (TC 2.A.1.1) family.</text>
</comment>
<organism evidence="10 11">
    <name type="scientific">Speluncibacter jeojiensis</name>
    <dbReference type="NCBI Taxonomy" id="2710754"/>
    <lineage>
        <taxon>Bacteria</taxon>
        <taxon>Bacillati</taxon>
        <taxon>Actinomycetota</taxon>
        <taxon>Actinomycetes</taxon>
        <taxon>Mycobacteriales</taxon>
        <taxon>Speluncibacteraceae</taxon>
        <taxon>Speluncibacter</taxon>
    </lineage>
</organism>
<evidence type="ECO:0000256" key="7">
    <source>
        <dbReference type="RuleBase" id="RU003346"/>
    </source>
</evidence>
<feature type="transmembrane region" description="Helical" evidence="8">
    <location>
        <begin position="141"/>
        <end position="164"/>
    </location>
</feature>
<dbReference type="InterPro" id="IPR050814">
    <property type="entry name" value="Myo-inositol_Transporter"/>
</dbReference>
<keyword evidence="6 8" id="KW-0472">Membrane</keyword>
<dbReference type="AlphaFoldDB" id="A0A9X4REC4"/>
<evidence type="ECO:0000259" key="9">
    <source>
        <dbReference type="PROSITE" id="PS50850"/>
    </source>
</evidence>
<sequence length="461" mass="48367">MTALRLSPTGATARRVYGLGALAGVLFGYDNGIIAAAILFIPRDLPLTPLQKGMVVSATVVGAMAGSLAGGPAADRLGRKRILMVAGAVFAAGALGAGLAPTVEVLVGFRFVLGIAIGIASVLAPIYLAEMAPARDRGVITSLNQCTIIVGTALAGAIGFGLAFTGAWRAMLLIAVAPAVALIVGLIGAPDTPRSLIRRGHRAEGRAVLERLRPDEAGAEFAEIEAFEREQPTGPVRVRLSDPWVRRLVVLGTLLAIFQQITGINAVVYYAPTVLTDFGLSDRTALLFGFLNGLLNVVTIVVVLRSRVVDRRGRKPVLLAGLIGMSVALCALGAAACGLPTGSVALLVIAIAAFVLFTNTFSATWGPVLWVVLAEIFPLAIRGTAMAVVIVFTWLTDFSVSLTFPVFTDLVGAGPVFFAYAAAGAVIFPIVWWVVPETKGRSLESLEHEFHSGRGRLRRNR</sequence>
<evidence type="ECO:0000313" key="11">
    <source>
        <dbReference type="Proteomes" id="UP001152755"/>
    </source>
</evidence>
<dbReference type="InterPro" id="IPR005828">
    <property type="entry name" value="MFS_sugar_transport-like"/>
</dbReference>
<keyword evidence="11" id="KW-1185">Reference proteome</keyword>
<dbReference type="PANTHER" id="PTHR48020">
    <property type="entry name" value="PROTON MYO-INOSITOL COTRANSPORTER"/>
    <property type="match status" value="1"/>
</dbReference>
<feature type="transmembrane region" description="Helical" evidence="8">
    <location>
        <begin position="415"/>
        <end position="435"/>
    </location>
</feature>
<evidence type="ECO:0000256" key="3">
    <source>
        <dbReference type="ARBA" id="ARBA00022448"/>
    </source>
</evidence>
<dbReference type="Pfam" id="PF00083">
    <property type="entry name" value="Sugar_tr"/>
    <property type="match status" value="1"/>
</dbReference>
<dbReference type="GO" id="GO:0005886">
    <property type="term" value="C:plasma membrane"/>
    <property type="evidence" value="ECO:0007669"/>
    <property type="project" value="UniProtKB-SubCell"/>
</dbReference>
<dbReference type="Gene3D" id="1.20.1250.20">
    <property type="entry name" value="MFS general substrate transporter like domains"/>
    <property type="match status" value="1"/>
</dbReference>
<keyword evidence="3 7" id="KW-0813">Transport</keyword>
<dbReference type="InterPro" id="IPR003663">
    <property type="entry name" value="Sugar/inositol_transpt"/>
</dbReference>
<dbReference type="NCBIfam" id="TIGR00879">
    <property type="entry name" value="SP"/>
    <property type="match status" value="1"/>
</dbReference>
<dbReference type="RefSeq" id="WP_332520234.1">
    <property type="nucleotide sequence ID" value="NZ_JANRHA010000009.1"/>
</dbReference>
<feature type="transmembrane region" description="Helical" evidence="8">
    <location>
        <begin position="170"/>
        <end position="189"/>
    </location>
</feature>
<evidence type="ECO:0000256" key="2">
    <source>
        <dbReference type="ARBA" id="ARBA00010992"/>
    </source>
</evidence>
<feature type="domain" description="Major facilitator superfamily (MFS) profile" evidence="9">
    <location>
        <begin position="16"/>
        <end position="439"/>
    </location>
</feature>
<reference evidence="10" key="1">
    <citation type="submission" date="2022-08" db="EMBL/GenBank/DDBJ databases">
        <title>Genome analysis of Corynebacteriales strain.</title>
        <authorList>
            <person name="Lee S.D."/>
        </authorList>
    </citation>
    <scope>NUCLEOTIDE SEQUENCE</scope>
    <source>
        <strain evidence="10">D3-21</strain>
    </source>
</reference>
<dbReference type="SUPFAM" id="SSF103473">
    <property type="entry name" value="MFS general substrate transporter"/>
    <property type="match status" value="1"/>
</dbReference>
<dbReference type="PANTHER" id="PTHR48020:SF12">
    <property type="entry name" value="PROTON MYO-INOSITOL COTRANSPORTER"/>
    <property type="match status" value="1"/>
</dbReference>
<feature type="transmembrane region" description="Helical" evidence="8">
    <location>
        <begin position="368"/>
        <end position="395"/>
    </location>
</feature>
<feature type="transmembrane region" description="Helical" evidence="8">
    <location>
        <begin position="16"/>
        <end position="41"/>
    </location>
</feature>
<dbReference type="PROSITE" id="PS00217">
    <property type="entry name" value="SUGAR_TRANSPORT_2"/>
    <property type="match status" value="1"/>
</dbReference>
<evidence type="ECO:0000313" key="10">
    <source>
        <dbReference type="EMBL" id="MDG3015755.1"/>
    </source>
</evidence>
<feature type="transmembrane region" description="Helical" evidence="8">
    <location>
        <begin position="248"/>
        <end position="272"/>
    </location>
</feature>
<evidence type="ECO:0000256" key="6">
    <source>
        <dbReference type="ARBA" id="ARBA00023136"/>
    </source>
</evidence>
<feature type="transmembrane region" description="Helical" evidence="8">
    <location>
        <begin position="107"/>
        <end position="129"/>
    </location>
</feature>